<dbReference type="eggNOG" id="COG0083">
    <property type="taxonomic scope" value="Bacteria"/>
</dbReference>
<dbReference type="InterPro" id="IPR013750">
    <property type="entry name" value="GHMP_kinase_C_dom"/>
</dbReference>
<dbReference type="KEGG" id="iva:Isova_2314"/>
<dbReference type="Proteomes" id="UP000009236">
    <property type="component" value="Chromosome"/>
</dbReference>
<keyword evidence="7 13" id="KW-0791">Threonine biosynthesis</keyword>
<evidence type="ECO:0000256" key="4">
    <source>
        <dbReference type="ARBA" id="ARBA00017858"/>
    </source>
</evidence>
<feature type="domain" description="GHMP kinase N-terminal" evidence="15">
    <location>
        <begin position="65"/>
        <end position="148"/>
    </location>
</feature>
<protein>
    <recommendedName>
        <fullName evidence="4 13">Homoserine kinase</fullName>
        <shortName evidence="13">HK</shortName>
        <shortName evidence="13">HSK</shortName>
        <ecNumber evidence="3 13">2.7.1.39</ecNumber>
    </recommendedName>
</protein>
<evidence type="ECO:0000256" key="8">
    <source>
        <dbReference type="ARBA" id="ARBA00022741"/>
    </source>
</evidence>
<dbReference type="UniPathway" id="UPA00050">
    <property type="reaction ID" value="UER00064"/>
</dbReference>
<feature type="binding site" evidence="13">
    <location>
        <begin position="93"/>
        <end position="103"/>
    </location>
    <ligand>
        <name>ATP</name>
        <dbReference type="ChEBI" id="CHEBI:30616"/>
    </ligand>
</feature>
<evidence type="ECO:0000256" key="2">
    <source>
        <dbReference type="ARBA" id="ARBA00007370"/>
    </source>
</evidence>
<dbReference type="PIRSF" id="PIRSF000676">
    <property type="entry name" value="Homoser_kin"/>
    <property type="match status" value="1"/>
</dbReference>
<evidence type="ECO:0000256" key="9">
    <source>
        <dbReference type="ARBA" id="ARBA00022777"/>
    </source>
</evidence>
<accession>F6FRH5</accession>
<dbReference type="EMBL" id="CP002810">
    <property type="protein sequence ID" value="AEG45033.1"/>
    <property type="molecule type" value="Genomic_DNA"/>
</dbReference>
<organism evidence="18">
    <name type="scientific">Isoptericola variabilis (strain 225)</name>
    <dbReference type="NCBI Taxonomy" id="743718"/>
    <lineage>
        <taxon>Bacteria</taxon>
        <taxon>Bacillati</taxon>
        <taxon>Actinomycetota</taxon>
        <taxon>Actinomycetes</taxon>
        <taxon>Micrococcales</taxon>
        <taxon>Promicromonosporaceae</taxon>
        <taxon>Isoptericola</taxon>
    </lineage>
</organism>
<dbReference type="InterPro" id="IPR020568">
    <property type="entry name" value="Ribosomal_Su5_D2-typ_SF"/>
</dbReference>
<dbReference type="GO" id="GO:0009088">
    <property type="term" value="P:threonine biosynthetic process"/>
    <property type="evidence" value="ECO:0007669"/>
    <property type="project" value="UniProtKB-UniRule"/>
</dbReference>
<evidence type="ECO:0000256" key="1">
    <source>
        <dbReference type="ARBA" id="ARBA00005015"/>
    </source>
</evidence>
<evidence type="ECO:0000256" key="7">
    <source>
        <dbReference type="ARBA" id="ARBA00022697"/>
    </source>
</evidence>
<dbReference type="GO" id="GO:0004413">
    <property type="term" value="F:homoserine kinase activity"/>
    <property type="evidence" value="ECO:0007669"/>
    <property type="project" value="UniProtKB-UniRule"/>
</dbReference>
<keyword evidence="18" id="KW-1185">Reference proteome</keyword>
<dbReference type="PANTHER" id="PTHR20861:SF1">
    <property type="entry name" value="HOMOSERINE KINASE"/>
    <property type="match status" value="1"/>
</dbReference>
<evidence type="ECO:0000259" key="16">
    <source>
        <dbReference type="Pfam" id="PF08544"/>
    </source>
</evidence>
<dbReference type="InterPro" id="IPR000870">
    <property type="entry name" value="Homoserine_kinase"/>
</dbReference>
<dbReference type="NCBIfam" id="TIGR00191">
    <property type="entry name" value="thrB"/>
    <property type="match status" value="1"/>
</dbReference>
<dbReference type="PRINTS" id="PR00958">
    <property type="entry name" value="HOMSERKINASE"/>
</dbReference>
<dbReference type="AlphaFoldDB" id="F6FRH5"/>
<dbReference type="EC" id="2.7.1.39" evidence="3 13"/>
<name>F6FRH5_ISOV2</name>
<dbReference type="Gene3D" id="3.30.230.10">
    <property type="match status" value="1"/>
</dbReference>
<gene>
    <name evidence="13" type="primary">thrB</name>
    <name evidence="17" type="ordered locus">Isova_2314</name>
</gene>
<dbReference type="RefSeq" id="WP_013839424.1">
    <property type="nucleotide sequence ID" value="NC_015588.1"/>
</dbReference>
<keyword evidence="9 13" id="KW-0418">Kinase</keyword>
<comment type="subcellular location">
    <subcellularLocation>
        <location evidence="13">Cytoplasm</location>
    </subcellularLocation>
</comment>
<evidence type="ECO:0000256" key="14">
    <source>
        <dbReference type="SAM" id="MobiDB-lite"/>
    </source>
</evidence>
<evidence type="ECO:0000256" key="10">
    <source>
        <dbReference type="ARBA" id="ARBA00022840"/>
    </source>
</evidence>
<dbReference type="InterPro" id="IPR036554">
    <property type="entry name" value="GHMP_kinase_C_sf"/>
</dbReference>
<dbReference type="InterPro" id="IPR014721">
    <property type="entry name" value="Ribsml_uS5_D2-typ_fold_subgr"/>
</dbReference>
<sequence length="335" mass="34274">MQLGADHVVVRVPATSANLGPGFDALGLALGIHDELEVRLVASDEVVVDVVGEGAGEVPTGEDHLVVRALRHTLELAGAPLTGLHLRCANRIPHGRGLGSSAAAVVSGVVAARALLADPHALDATAVLRIATEFEGHPDNAAPAIRGGATVAWQSADGPRAVDLELDARIEATVLVPEARLATSRARGVLPAQVPHADAAFTAGRAALLVEALARRPELLLDATEDRLHQDYRAGVMAASAELLRALRAEGVAATVSGAGPTVLALTTAEQTPVLDALLAELVDDVAGWRALRPGIDAEGARARRVLEGPGATRDTPGRGRATPAGGATWGGTMQ</sequence>
<evidence type="ECO:0000256" key="5">
    <source>
        <dbReference type="ARBA" id="ARBA00022605"/>
    </source>
</evidence>
<comment type="catalytic activity">
    <reaction evidence="11 13">
        <text>L-homoserine + ATP = O-phospho-L-homoserine + ADP + H(+)</text>
        <dbReference type="Rhea" id="RHEA:13985"/>
        <dbReference type="ChEBI" id="CHEBI:15378"/>
        <dbReference type="ChEBI" id="CHEBI:30616"/>
        <dbReference type="ChEBI" id="CHEBI:57476"/>
        <dbReference type="ChEBI" id="CHEBI:57590"/>
        <dbReference type="ChEBI" id="CHEBI:456216"/>
        <dbReference type="EC" id="2.7.1.39"/>
    </reaction>
</comment>
<evidence type="ECO:0000256" key="6">
    <source>
        <dbReference type="ARBA" id="ARBA00022679"/>
    </source>
</evidence>
<dbReference type="SUPFAM" id="SSF54211">
    <property type="entry name" value="Ribosomal protein S5 domain 2-like"/>
    <property type="match status" value="1"/>
</dbReference>
<comment type="similarity">
    <text evidence="2 13">Belongs to the GHMP kinase family. Homoserine kinase subfamily.</text>
</comment>
<comment type="pathway">
    <text evidence="1 13">Amino-acid biosynthesis; L-threonine biosynthesis; L-threonine from L-aspartate: step 4/5.</text>
</comment>
<comment type="function">
    <text evidence="12 13">Catalyzes the ATP-dependent phosphorylation of L-homoserine to L-homoserine phosphate.</text>
</comment>
<dbReference type="GO" id="GO:0005737">
    <property type="term" value="C:cytoplasm"/>
    <property type="evidence" value="ECO:0007669"/>
    <property type="project" value="UniProtKB-SubCell"/>
</dbReference>
<dbReference type="InterPro" id="IPR006204">
    <property type="entry name" value="GHMP_kinase_N_dom"/>
</dbReference>
<dbReference type="STRING" id="743718.Isova_2314"/>
<keyword evidence="10 13" id="KW-0067">ATP-binding</keyword>
<dbReference type="PROSITE" id="PS00627">
    <property type="entry name" value="GHMP_KINASES_ATP"/>
    <property type="match status" value="1"/>
</dbReference>
<keyword evidence="8 13" id="KW-0547">Nucleotide-binding</keyword>
<evidence type="ECO:0000256" key="12">
    <source>
        <dbReference type="ARBA" id="ARBA00049954"/>
    </source>
</evidence>
<keyword evidence="5 13" id="KW-0028">Amino-acid biosynthesis</keyword>
<evidence type="ECO:0000256" key="13">
    <source>
        <dbReference type="HAMAP-Rule" id="MF_00384"/>
    </source>
</evidence>
<evidence type="ECO:0000313" key="17">
    <source>
        <dbReference type="EMBL" id="AEG45033.1"/>
    </source>
</evidence>
<keyword evidence="13" id="KW-0963">Cytoplasm</keyword>
<dbReference type="Gene3D" id="3.30.70.890">
    <property type="entry name" value="GHMP kinase, C-terminal domain"/>
    <property type="match status" value="1"/>
</dbReference>
<dbReference type="HOGENOM" id="CLU_041243_0_1_11"/>
<evidence type="ECO:0000259" key="15">
    <source>
        <dbReference type="Pfam" id="PF00288"/>
    </source>
</evidence>
<reference evidence="17 18" key="1">
    <citation type="submission" date="2011-05" db="EMBL/GenBank/DDBJ databases">
        <title>Complete sequence of Isoptericola variabilis 225.</title>
        <authorList>
            <consortium name="US DOE Joint Genome Institute"/>
            <person name="Lucas S."/>
            <person name="Han J."/>
            <person name="Lapidus A."/>
            <person name="Cheng J.-F."/>
            <person name="Goodwin L."/>
            <person name="Pitluck S."/>
            <person name="Peters L."/>
            <person name="Mikhailova N."/>
            <person name="Zeytun A."/>
            <person name="Han C."/>
            <person name="Tapia R."/>
            <person name="Land M."/>
            <person name="Hauser L."/>
            <person name="Kyrpides N."/>
            <person name="Ivanova N."/>
            <person name="Pagani I."/>
            <person name="Siebers A."/>
            <person name="Allgaier M."/>
            <person name="Thelen M."/>
            <person name="Hugenholtz P."/>
            <person name="Gladden J."/>
            <person name="Woyke T."/>
        </authorList>
    </citation>
    <scope>NUCLEOTIDE SEQUENCE [LARGE SCALE GENOMIC DNA]</scope>
    <source>
        <strain evidence="18">225</strain>
    </source>
</reference>
<evidence type="ECO:0000313" key="18">
    <source>
        <dbReference type="Proteomes" id="UP000009236"/>
    </source>
</evidence>
<dbReference type="InterPro" id="IPR006203">
    <property type="entry name" value="GHMP_knse_ATP-bd_CS"/>
</dbReference>
<dbReference type="HAMAP" id="MF_00384">
    <property type="entry name" value="Homoser_kinase"/>
    <property type="match status" value="1"/>
</dbReference>
<proteinExistence type="inferred from homology"/>
<evidence type="ECO:0000256" key="3">
    <source>
        <dbReference type="ARBA" id="ARBA00012078"/>
    </source>
</evidence>
<dbReference type="PANTHER" id="PTHR20861">
    <property type="entry name" value="HOMOSERINE/4-DIPHOSPHOCYTIDYL-2-C-METHYL-D-ERYTHRITOL KINASE"/>
    <property type="match status" value="1"/>
</dbReference>
<dbReference type="Pfam" id="PF08544">
    <property type="entry name" value="GHMP_kinases_C"/>
    <property type="match status" value="1"/>
</dbReference>
<evidence type="ECO:0000256" key="11">
    <source>
        <dbReference type="ARBA" id="ARBA00049375"/>
    </source>
</evidence>
<dbReference type="SUPFAM" id="SSF55060">
    <property type="entry name" value="GHMP Kinase, C-terminal domain"/>
    <property type="match status" value="1"/>
</dbReference>
<dbReference type="Pfam" id="PF00288">
    <property type="entry name" value="GHMP_kinases_N"/>
    <property type="match status" value="1"/>
</dbReference>
<feature type="domain" description="GHMP kinase C-terminal" evidence="16">
    <location>
        <begin position="212"/>
        <end position="278"/>
    </location>
</feature>
<feature type="region of interest" description="Disordered" evidence="14">
    <location>
        <begin position="303"/>
        <end position="335"/>
    </location>
</feature>
<dbReference type="GO" id="GO:0005524">
    <property type="term" value="F:ATP binding"/>
    <property type="evidence" value="ECO:0007669"/>
    <property type="project" value="UniProtKB-UniRule"/>
</dbReference>
<keyword evidence="6 13" id="KW-0808">Transferase</keyword>